<evidence type="ECO:0000313" key="8">
    <source>
        <dbReference type="Proteomes" id="UP000285301"/>
    </source>
</evidence>
<evidence type="ECO:0000256" key="4">
    <source>
        <dbReference type="ARBA" id="ARBA00023157"/>
    </source>
</evidence>
<evidence type="ECO:0000256" key="3">
    <source>
        <dbReference type="ARBA" id="ARBA00022825"/>
    </source>
</evidence>
<dbReference type="PROSITE" id="PS00134">
    <property type="entry name" value="TRYPSIN_HIS"/>
    <property type="match status" value="1"/>
</dbReference>
<dbReference type="OrthoDB" id="6486418at2759"/>
<dbReference type="CDD" id="cd00190">
    <property type="entry name" value="Tryp_SPc"/>
    <property type="match status" value="1"/>
</dbReference>
<organism evidence="7 8">
    <name type="scientific">Dinothrombium tinctorium</name>
    <dbReference type="NCBI Taxonomy" id="1965070"/>
    <lineage>
        <taxon>Eukaryota</taxon>
        <taxon>Metazoa</taxon>
        <taxon>Ecdysozoa</taxon>
        <taxon>Arthropoda</taxon>
        <taxon>Chelicerata</taxon>
        <taxon>Arachnida</taxon>
        <taxon>Acari</taxon>
        <taxon>Acariformes</taxon>
        <taxon>Trombidiformes</taxon>
        <taxon>Prostigmata</taxon>
        <taxon>Anystina</taxon>
        <taxon>Parasitengona</taxon>
        <taxon>Trombidioidea</taxon>
        <taxon>Trombidiidae</taxon>
        <taxon>Dinothrombium</taxon>
    </lineage>
</organism>
<dbReference type="Proteomes" id="UP000285301">
    <property type="component" value="Unassembled WGS sequence"/>
</dbReference>
<accession>A0A443QC57</accession>
<keyword evidence="3 5" id="KW-0720">Serine protease</keyword>
<dbReference type="InterPro" id="IPR033116">
    <property type="entry name" value="TRYPSIN_SER"/>
</dbReference>
<protein>
    <submittedName>
        <fullName evidence="7">Tryptase-2-like protein</fullName>
    </submittedName>
</protein>
<dbReference type="STRING" id="1965070.A0A443QC57"/>
<proteinExistence type="predicted"/>
<dbReference type="PROSITE" id="PS50240">
    <property type="entry name" value="TRYPSIN_DOM"/>
    <property type="match status" value="1"/>
</dbReference>
<keyword evidence="4" id="KW-1015">Disulfide bond</keyword>
<feature type="domain" description="Peptidase S1" evidence="6">
    <location>
        <begin position="18"/>
        <end position="268"/>
    </location>
</feature>
<dbReference type="InterPro" id="IPR009003">
    <property type="entry name" value="Peptidase_S1_PA"/>
</dbReference>
<reference evidence="7 8" key="1">
    <citation type="journal article" date="2018" name="Gigascience">
        <title>Genomes of trombidid mites reveal novel predicted allergens and laterally-transferred genes associated with secondary metabolism.</title>
        <authorList>
            <person name="Dong X."/>
            <person name="Chaisiri K."/>
            <person name="Xia D."/>
            <person name="Armstrong S.D."/>
            <person name="Fang Y."/>
            <person name="Donnelly M.J."/>
            <person name="Kadowaki T."/>
            <person name="McGarry J.W."/>
            <person name="Darby A.C."/>
            <person name="Makepeace B.L."/>
        </authorList>
    </citation>
    <scope>NUCLEOTIDE SEQUENCE [LARGE SCALE GENOMIC DNA]</scope>
    <source>
        <strain evidence="7">UoL-WK</strain>
    </source>
</reference>
<dbReference type="AlphaFoldDB" id="A0A443QC57"/>
<keyword evidence="1 5" id="KW-0645">Protease</keyword>
<dbReference type="PRINTS" id="PR00722">
    <property type="entry name" value="CHYMOTRYPSIN"/>
</dbReference>
<dbReference type="EMBL" id="NCKU01010936">
    <property type="protein sequence ID" value="RWS00609.1"/>
    <property type="molecule type" value="Genomic_DNA"/>
</dbReference>
<sequence length="281" mass="31899">MLVALFGKSCATKREKRYANGHEAKPYAWPWQVLMLTGEKDWNICGGSLISAEFVLTAAHCVRKTKEYDPNNLKLVLGEHRRSKFEGKEVFAEVAEIIRQPNYETQNHSNDMALIKLKQPINFAKYRHLRPACLQLEKPISLKETRCIGTGWGRINSSGTMPDVLQQLEMKEFCRCDCADIHEEWYHNGPSYERVTKNHICMVSAENSDRGVSYGGVCAGDSGSPLQCLIGNIWKQVGVAWSGTDCEKNPSVFNRVDAYAEWILKVSGYETPHHCNEHQYL</sequence>
<dbReference type="InterPro" id="IPR043504">
    <property type="entry name" value="Peptidase_S1_PA_chymotrypsin"/>
</dbReference>
<dbReference type="SMART" id="SM00020">
    <property type="entry name" value="Tryp_SPc"/>
    <property type="match status" value="1"/>
</dbReference>
<evidence type="ECO:0000259" key="6">
    <source>
        <dbReference type="PROSITE" id="PS50240"/>
    </source>
</evidence>
<dbReference type="InterPro" id="IPR001314">
    <property type="entry name" value="Peptidase_S1A"/>
</dbReference>
<dbReference type="PANTHER" id="PTHR24252:SF7">
    <property type="entry name" value="HYALIN"/>
    <property type="match status" value="1"/>
</dbReference>
<dbReference type="PROSITE" id="PS00135">
    <property type="entry name" value="TRYPSIN_SER"/>
    <property type="match status" value="1"/>
</dbReference>
<evidence type="ECO:0000256" key="1">
    <source>
        <dbReference type="ARBA" id="ARBA00022670"/>
    </source>
</evidence>
<keyword evidence="2 5" id="KW-0378">Hydrolase</keyword>
<dbReference type="SUPFAM" id="SSF50494">
    <property type="entry name" value="Trypsin-like serine proteases"/>
    <property type="match status" value="1"/>
</dbReference>
<dbReference type="GO" id="GO:0006508">
    <property type="term" value="P:proteolysis"/>
    <property type="evidence" value="ECO:0007669"/>
    <property type="project" value="UniProtKB-KW"/>
</dbReference>
<evidence type="ECO:0000256" key="2">
    <source>
        <dbReference type="ARBA" id="ARBA00022801"/>
    </source>
</evidence>
<name>A0A443QC57_9ACAR</name>
<dbReference type="PANTHER" id="PTHR24252">
    <property type="entry name" value="ACROSIN-RELATED"/>
    <property type="match status" value="1"/>
</dbReference>
<gene>
    <name evidence="7" type="ORF">B4U79_00371</name>
</gene>
<dbReference type="Pfam" id="PF00089">
    <property type="entry name" value="Trypsin"/>
    <property type="match status" value="1"/>
</dbReference>
<dbReference type="InterPro" id="IPR001254">
    <property type="entry name" value="Trypsin_dom"/>
</dbReference>
<evidence type="ECO:0000313" key="7">
    <source>
        <dbReference type="EMBL" id="RWS00609.1"/>
    </source>
</evidence>
<dbReference type="FunFam" id="2.40.10.10:FF:000060">
    <property type="entry name" value="Acrosin"/>
    <property type="match status" value="1"/>
</dbReference>
<evidence type="ECO:0000256" key="5">
    <source>
        <dbReference type="RuleBase" id="RU363034"/>
    </source>
</evidence>
<dbReference type="Gene3D" id="2.40.10.10">
    <property type="entry name" value="Trypsin-like serine proteases"/>
    <property type="match status" value="1"/>
</dbReference>
<comment type="caution">
    <text evidence="7">The sequence shown here is derived from an EMBL/GenBank/DDBJ whole genome shotgun (WGS) entry which is preliminary data.</text>
</comment>
<keyword evidence="8" id="KW-1185">Reference proteome</keyword>
<dbReference type="InterPro" id="IPR018114">
    <property type="entry name" value="TRYPSIN_HIS"/>
</dbReference>
<dbReference type="GO" id="GO:0004252">
    <property type="term" value="F:serine-type endopeptidase activity"/>
    <property type="evidence" value="ECO:0007669"/>
    <property type="project" value="InterPro"/>
</dbReference>